<dbReference type="GO" id="GO:0006212">
    <property type="term" value="P:uracil catabolic process"/>
    <property type="evidence" value="ECO:0007669"/>
    <property type="project" value="UniProtKB-UniRule"/>
</dbReference>
<comment type="catalytic activity">
    <reaction evidence="2">
        <text>carbamate + 2 H(+) = NH4(+) + CO2</text>
        <dbReference type="Rhea" id="RHEA:15649"/>
        <dbReference type="ChEBI" id="CHEBI:13941"/>
        <dbReference type="ChEBI" id="CHEBI:15378"/>
        <dbReference type="ChEBI" id="CHEBI:16526"/>
        <dbReference type="ChEBI" id="CHEBI:28938"/>
    </reaction>
</comment>
<proteinExistence type="inferred from homology"/>
<comment type="similarity">
    <text evidence="2">Belongs to the AB hydrolase superfamily. Hydrolase RutD family.</text>
</comment>
<dbReference type="GO" id="GO:0019740">
    <property type="term" value="P:nitrogen utilization"/>
    <property type="evidence" value="ECO:0007669"/>
    <property type="project" value="UniProtKB-UniRule"/>
</dbReference>
<sequence length="270" mass="28546">MNYTSTGREGAETVLLSTGLGGFGAFWKPQLAALEQRFRVIVYDHRGCGANAGPLPNGYAIAHMADDVVEILDAAGVGRCHFAGHALGGLVGLELALKSPERLATLTLVNAWAAVSLHTLRCFEARLALLRHVGVEAYVKAQPIFLYSAAHAAANAEAIDREVAHAIAAFQGEETLLRRVSALSAFDVRDRLGEIAVPTLVAASRDDVLAPWTASRDLAERLPAAELWMAESGGHAFTVVDPKPFNDVLLHFLAKGGMPASSSNAADGLS</sequence>
<gene>
    <name evidence="2 4" type="primary">rutD</name>
    <name evidence="4" type="ORF">K6K41_17960</name>
</gene>
<protein>
    <recommendedName>
        <fullName evidence="2">Putative carbamate hydrolase RutD</fullName>
        <ecNumber evidence="2">3.5.1.-</ecNumber>
    </recommendedName>
    <alternativeName>
        <fullName evidence="2">Aminohydrolase</fullName>
    </alternativeName>
</protein>
<dbReference type="SUPFAM" id="SSF53474">
    <property type="entry name" value="alpha/beta-Hydrolases"/>
    <property type="match status" value="1"/>
</dbReference>
<evidence type="ECO:0000313" key="5">
    <source>
        <dbReference type="Proteomes" id="UP000825701"/>
    </source>
</evidence>
<dbReference type="HAMAP" id="MF_00832">
    <property type="entry name" value="RutD"/>
    <property type="match status" value="1"/>
</dbReference>
<dbReference type="InterPro" id="IPR050471">
    <property type="entry name" value="AB_hydrolase"/>
</dbReference>
<evidence type="ECO:0000256" key="2">
    <source>
        <dbReference type="HAMAP-Rule" id="MF_00832"/>
    </source>
</evidence>
<dbReference type="Gene3D" id="3.40.50.1820">
    <property type="entry name" value="alpha/beta hydrolase"/>
    <property type="match status" value="1"/>
</dbReference>
<organism evidence="4 5">
    <name type="scientific">Chenggangzhangella methanolivorans</name>
    <dbReference type="NCBI Taxonomy" id="1437009"/>
    <lineage>
        <taxon>Bacteria</taxon>
        <taxon>Pseudomonadati</taxon>
        <taxon>Pseudomonadota</taxon>
        <taxon>Alphaproteobacteria</taxon>
        <taxon>Hyphomicrobiales</taxon>
        <taxon>Methylopilaceae</taxon>
        <taxon>Chenggangzhangella</taxon>
    </lineage>
</organism>
<dbReference type="PRINTS" id="PR00111">
    <property type="entry name" value="ABHYDROLASE"/>
</dbReference>
<dbReference type="GO" id="GO:0016811">
    <property type="term" value="F:hydrolase activity, acting on carbon-nitrogen (but not peptide) bonds, in linear amides"/>
    <property type="evidence" value="ECO:0007669"/>
    <property type="project" value="InterPro"/>
</dbReference>
<feature type="domain" description="AB hydrolase-1" evidence="3">
    <location>
        <begin position="14"/>
        <end position="237"/>
    </location>
</feature>
<dbReference type="KEGG" id="cmet:K6K41_17960"/>
<comment type="function">
    <text evidence="2">Involved in pyrimidine catabolism. May facilitate the hydrolysis of carbamate, a reaction that can also occur spontaneously.</text>
</comment>
<keyword evidence="5" id="KW-1185">Reference proteome</keyword>
<dbReference type="RefSeq" id="WP_378145098.1">
    <property type="nucleotide sequence ID" value="NZ_JBHRXS010000003.1"/>
</dbReference>
<dbReference type="NCBIfam" id="TIGR03611">
    <property type="entry name" value="RutD"/>
    <property type="match status" value="1"/>
</dbReference>
<name>A0A9E6R7P6_9HYPH</name>
<keyword evidence="1 2" id="KW-0378">Hydrolase</keyword>
<dbReference type="Pfam" id="PF00561">
    <property type="entry name" value="Abhydrolase_1"/>
    <property type="match status" value="1"/>
</dbReference>
<evidence type="ECO:0000313" key="4">
    <source>
        <dbReference type="EMBL" id="QZN98814.1"/>
    </source>
</evidence>
<dbReference type="InterPro" id="IPR019913">
    <property type="entry name" value="Pyrimidine_utilisation_RutD"/>
</dbReference>
<dbReference type="Proteomes" id="UP000825701">
    <property type="component" value="Chromosome"/>
</dbReference>
<evidence type="ECO:0000259" key="3">
    <source>
        <dbReference type="Pfam" id="PF00561"/>
    </source>
</evidence>
<dbReference type="EC" id="3.5.1.-" evidence="2"/>
<evidence type="ECO:0000256" key="1">
    <source>
        <dbReference type="ARBA" id="ARBA00022801"/>
    </source>
</evidence>
<dbReference type="InterPro" id="IPR029058">
    <property type="entry name" value="AB_hydrolase_fold"/>
</dbReference>
<dbReference type="AlphaFoldDB" id="A0A9E6R7P6"/>
<accession>A0A9E6R7P6</accession>
<reference evidence="4" key="1">
    <citation type="submission" date="2021-08" db="EMBL/GenBank/DDBJ databases">
        <authorList>
            <person name="Zhang H."/>
            <person name="Xu M."/>
            <person name="Yu Z."/>
            <person name="Yang L."/>
            <person name="Cai Y."/>
        </authorList>
    </citation>
    <scope>NUCLEOTIDE SEQUENCE</scope>
    <source>
        <strain evidence="4">CHL1</strain>
    </source>
</reference>
<dbReference type="PANTHER" id="PTHR43433:SF5">
    <property type="entry name" value="AB HYDROLASE-1 DOMAIN-CONTAINING PROTEIN"/>
    <property type="match status" value="1"/>
</dbReference>
<dbReference type="PANTHER" id="PTHR43433">
    <property type="entry name" value="HYDROLASE, ALPHA/BETA FOLD FAMILY PROTEIN"/>
    <property type="match status" value="1"/>
</dbReference>
<dbReference type="EMBL" id="CP081869">
    <property type="protein sequence ID" value="QZN98814.1"/>
    <property type="molecule type" value="Genomic_DNA"/>
</dbReference>
<dbReference type="InterPro" id="IPR000073">
    <property type="entry name" value="AB_hydrolase_1"/>
</dbReference>